<gene>
    <name evidence="1" type="ORF">Pla175_42980</name>
</gene>
<name>A0A518DHD4_9BACT</name>
<dbReference type="InterPro" id="IPR024755">
    <property type="entry name" value="cpYpsA"/>
</dbReference>
<sequence>MNPATDLTIISGGQTGADRAALDFALAAGLAHGGWAPRGRRAEDGPIDPRYGLRETPGWEYSQRTQWNIRDSDATVVFSLAEGVIGGTRLTIELARRLGKPWLHLPRDVGDKAAGDREAACGAALRGFLTAYRVRRLNVAGPRASQAPGIEAFVDGVLRAALSTQ</sequence>
<dbReference type="RefSeq" id="WP_197527037.1">
    <property type="nucleotide sequence ID" value="NZ_CP036291.1"/>
</dbReference>
<dbReference type="EMBL" id="CP036291">
    <property type="protein sequence ID" value="QDU90885.1"/>
    <property type="molecule type" value="Genomic_DNA"/>
</dbReference>
<dbReference type="Proteomes" id="UP000317429">
    <property type="component" value="Chromosome"/>
</dbReference>
<proteinExistence type="predicted"/>
<evidence type="ECO:0000313" key="2">
    <source>
        <dbReference type="Proteomes" id="UP000317429"/>
    </source>
</evidence>
<dbReference type="KEGG" id="pnd:Pla175_42980"/>
<reference evidence="1 2" key="1">
    <citation type="submission" date="2019-02" db="EMBL/GenBank/DDBJ databases">
        <title>Deep-cultivation of Planctomycetes and their phenomic and genomic characterization uncovers novel biology.</title>
        <authorList>
            <person name="Wiegand S."/>
            <person name="Jogler M."/>
            <person name="Boedeker C."/>
            <person name="Pinto D."/>
            <person name="Vollmers J."/>
            <person name="Rivas-Marin E."/>
            <person name="Kohn T."/>
            <person name="Peeters S.H."/>
            <person name="Heuer A."/>
            <person name="Rast P."/>
            <person name="Oberbeckmann S."/>
            <person name="Bunk B."/>
            <person name="Jeske O."/>
            <person name="Meyerdierks A."/>
            <person name="Storesund J.E."/>
            <person name="Kallscheuer N."/>
            <person name="Luecker S."/>
            <person name="Lage O.M."/>
            <person name="Pohl T."/>
            <person name="Merkel B.J."/>
            <person name="Hornburger P."/>
            <person name="Mueller R.-W."/>
            <person name="Bruemmer F."/>
            <person name="Labrenz M."/>
            <person name="Spormann A.M."/>
            <person name="Op den Camp H."/>
            <person name="Overmann J."/>
            <person name="Amann R."/>
            <person name="Jetten M.S.M."/>
            <person name="Mascher T."/>
            <person name="Medema M.H."/>
            <person name="Devos D.P."/>
            <person name="Kaster A.-K."/>
            <person name="Ovreas L."/>
            <person name="Rohde M."/>
            <person name="Galperin M.Y."/>
            <person name="Jogler C."/>
        </authorList>
    </citation>
    <scope>NUCLEOTIDE SEQUENCE [LARGE SCALE GENOMIC DNA]</scope>
    <source>
        <strain evidence="1 2">Pla175</strain>
    </source>
</reference>
<organism evidence="1 2">
    <name type="scientific">Pirellulimonas nuda</name>
    <dbReference type="NCBI Taxonomy" id="2528009"/>
    <lineage>
        <taxon>Bacteria</taxon>
        <taxon>Pseudomonadati</taxon>
        <taxon>Planctomycetota</taxon>
        <taxon>Planctomycetia</taxon>
        <taxon>Pirellulales</taxon>
        <taxon>Lacipirellulaceae</taxon>
        <taxon>Pirellulimonas</taxon>
    </lineage>
</organism>
<dbReference type="Pfam" id="PF12694">
    <property type="entry name" value="cpYpsA"/>
    <property type="match status" value="1"/>
</dbReference>
<dbReference type="AlphaFoldDB" id="A0A518DHD4"/>
<dbReference type="Gene3D" id="3.40.50.450">
    <property type="match status" value="1"/>
</dbReference>
<evidence type="ECO:0000313" key="1">
    <source>
        <dbReference type="EMBL" id="QDU90885.1"/>
    </source>
</evidence>
<protein>
    <submittedName>
        <fullName evidence="1">Molybdenum carrier</fullName>
    </submittedName>
</protein>
<keyword evidence="2" id="KW-1185">Reference proteome</keyword>
<dbReference type="SUPFAM" id="SSF102405">
    <property type="entry name" value="MCP/YpsA-like"/>
    <property type="match status" value="1"/>
</dbReference>
<accession>A0A518DHD4</accession>